<feature type="transmembrane region" description="Helical" evidence="1">
    <location>
        <begin position="44"/>
        <end position="67"/>
    </location>
</feature>
<proteinExistence type="predicted"/>
<name>A0A931GZV1_9BACT</name>
<evidence type="ECO:0000313" key="2">
    <source>
        <dbReference type="EMBL" id="MBG9378420.1"/>
    </source>
</evidence>
<gene>
    <name evidence="2" type="ORF">I5907_19440</name>
</gene>
<keyword evidence="1" id="KW-1133">Transmembrane helix</keyword>
<feature type="transmembrane region" description="Helical" evidence="1">
    <location>
        <begin position="88"/>
        <end position="105"/>
    </location>
</feature>
<dbReference type="EMBL" id="JADWYR010000003">
    <property type="protein sequence ID" value="MBG9378420.1"/>
    <property type="molecule type" value="Genomic_DNA"/>
</dbReference>
<keyword evidence="1" id="KW-0812">Transmembrane</keyword>
<dbReference type="Proteomes" id="UP000628448">
    <property type="component" value="Unassembled WGS sequence"/>
</dbReference>
<organism evidence="2 3">
    <name type="scientific">Panacibacter microcysteis</name>
    <dbReference type="NCBI Taxonomy" id="2793269"/>
    <lineage>
        <taxon>Bacteria</taxon>
        <taxon>Pseudomonadati</taxon>
        <taxon>Bacteroidota</taxon>
        <taxon>Chitinophagia</taxon>
        <taxon>Chitinophagales</taxon>
        <taxon>Chitinophagaceae</taxon>
        <taxon>Panacibacter</taxon>
    </lineage>
</organism>
<reference evidence="2" key="1">
    <citation type="submission" date="2020-11" db="EMBL/GenBank/DDBJ databases">
        <title>Bacterial whole genome sequence for Panacibacter sp. DH6.</title>
        <authorList>
            <person name="Le V."/>
            <person name="Ko S."/>
            <person name="Ahn C.-Y."/>
            <person name="Oh H.-M."/>
        </authorList>
    </citation>
    <scope>NUCLEOTIDE SEQUENCE</scope>
    <source>
        <strain evidence="2">DH6</strain>
    </source>
</reference>
<comment type="caution">
    <text evidence="2">The sequence shown here is derived from an EMBL/GenBank/DDBJ whole genome shotgun (WGS) entry which is preliminary data.</text>
</comment>
<feature type="transmembrane region" description="Helical" evidence="1">
    <location>
        <begin position="12"/>
        <end position="32"/>
    </location>
</feature>
<keyword evidence="1" id="KW-0472">Membrane</keyword>
<evidence type="ECO:0000313" key="3">
    <source>
        <dbReference type="Proteomes" id="UP000628448"/>
    </source>
</evidence>
<sequence length="231" mass="25911">MAVDKEEIKKNKYSVIGSLIGTGILFLIYHFGNVLGLTESSKETSYKILIIALYATLFGGTLFVLFAKKPPKKSVSKRLPLFRKWVKGFAIFILIFGTNGVSVYFTRQSVESIPPYLVKIINKTNLSVTLSKSVDLQITKPISPFEDQQIDYQRGTLSQNKISKDILVGPNDTALATLNFNSSRQLYNLYKSGQFELTVIFKADDGKFPIISNIPFSKPIMEKGYSECIIK</sequence>
<keyword evidence="3" id="KW-1185">Reference proteome</keyword>
<accession>A0A931GZV1</accession>
<dbReference type="AlphaFoldDB" id="A0A931GZV1"/>
<dbReference type="RefSeq" id="WP_196992525.1">
    <property type="nucleotide sequence ID" value="NZ_JADWYR010000003.1"/>
</dbReference>
<evidence type="ECO:0000256" key="1">
    <source>
        <dbReference type="SAM" id="Phobius"/>
    </source>
</evidence>
<protein>
    <submittedName>
        <fullName evidence="2">Uncharacterized protein</fullName>
    </submittedName>
</protein>